<dbReference type="PANTHER" id="PTHR48043">
    <property type="entry name" value="EG:EG0003.4 PROTEIN-RELATED"/>
    <property type="match status" value="1"/>
</dbReference>
<keyword evidence="5" id="KW-0472">Membrane</keyword>
<dbReference type="PROSITE" id="PS00375">
    <property type="entry name" value="UDPGT"/>
    <property type="match status" value="1"/>
</dbReference>
<reference evidence="7 8" key="1">
    <citation type="journal article" date="2023" name="Sci. Data">
        <title>Genome assembly of the Korean intertidal mud-creeper Batillaria attramentaria.</title>
        <authorList>
            <person name="Patra A.K."/>
            <person name="Ho P.T."/>
            <person name="Jun S."/>
            <person name="Lee S.J."/>
            <person name="Kim Y."/>
            <person name="Won Y.J."/>
        </authorList>
    </citation>
    <scope>NUCLEOTIDE SEQUENCE [LARGE SCALE GENOMIC DNA]</scope>
    <source>
        <strain evidence="7">Wonlab-2016</strain>
    </source>
</reference>
<dbReference type="Proteomes" id="UP001519460">
    <property type="component" value="Unassembled WGS sequence"/>
</dbReference>
<dbReference type="InterPro" id="IPR050271">
    <property type="entry name" value="UDP-glycosyltransferase"/>
</dbReference>
<evidence type="ECO:0000256" key="3">
    <source>
        <dbReference type="ARBA" id="ARBA00022679"/>
    </source>
</evidence>
<proteinExistence type="inferred from homology"/>
<accession>A0ABD0M6L8</accession>
<evidence type="ECO:0000256" key="6">
    <source>
        <dbReference type="SAM" id="SignalP"/>
    </source>
</evidence>
<dbReference type="EMBL" id="JACVVK020000004">
    <property type="protein sequence ID" value="KAK7507604.1"/>
    <property type="molecule type" value="Genomic_DNA"/>
</dbReference>
<evidence type="ECO:0000256" key="1">
    <source>
        <dbReference type="ARBA" id="ARBA00009995"/>
    </source>
</evidence>
<keyword evidence="6" id="KW-0732">Signal</keyword>
<feature type="signal peptide" evidence="6">
    <location>
        <begin position="1"/>
        <end position="37"/>
    </location>
</feature>
<gene>
    <name evidence="7" type="ORF">BaRGS_00001539</name>
</gene>
<evidence type="ECO:0000256" key="5">
    <source>
        <dbReference type="SAM" id="Phobius"/>
    </source>
</evidence>
<comment type="similarity">
    <text evidence="1 4">Belongs to the UDP-glycosyltransferase family.</text>
</comment>
<dbReference type="Gene3D" id="3.40.50.2000">
    <property type="entry name" value="Glycogen Phosphorylase B"/>
    <property type="match status" value="2"/>
</dbReference>
<dbReference type="GO" id="GO:0016757">
    <property type="term" value="F:glycosyltransferase activity"/>
    <property type="evidence" value="ECO:0007669"/>
    <property type="project" value="UniProtKB-KW"/>
</dbReference>
<dbReference type="InterPro" id="IPR002213">
    <property type="entry name" value="UDP_glucos_trans"/>
</dbReference>
<keyword evidence="5" id="KW-0812">Transmembrane</keyword>
<protein>
    <recommendedName>
        <fullName evidence="9">UDP-glycosyltransferases domain-containing protein</fullName>
    </recommendedName>
</protein>
<dbReference type="FunFam" id="3.40.50.2000:FF:000021">
    <property type="entry name" value="UDP-glucuronosyltransferase"/>
    <property type="match status" value="1"/>
</dbReference>
<dbReference type="PANTHER" id="PTHR48043:SF145">
    <property type="entry name" value="FI06409P-RELATED"/>
    <property type="match status" value="1"/>
</dbReference>
<comment type="caution">
    <text evidence="7">The sequence shown here is derived from an EMBL/GenBank/DDBJ whole genome shotgun (WGS) entry which is preliminary data.</text>
</comment>
<evidence type="ECO:0000313" key="8">
    <source>
        <dbReference type="Proteomes" id="UP001519460"/>
    </source>
</evidence>
<feature type="transmembrane region" description="Helical" evidence="5">
    <location>
        <begin position="478"/>
        <end position="509"/>
    </location>
</feature>
<organism evidence="7 8">
    <name type="scientific">Batillaria attramentaria</name>
    <dbReference type="NCBI Taxonomy" id="370345"/>
    <lineage>
        <taxon>Eukaryota</taxon>
        <taxon>Metazoa</taxon>
        <taxon>Spiralia</taxon>
        <taxon>Lophotrochozoa</taxon>
        <taxon>Mollusca</taxon>
        <taxon>Gastropoda</taxon>
        <taxon>Caenogastropoda</taxon>
        <taxon>Sorbeoconcha</taxon>
        <taxon>Cerithioidea</taxon>
        <taxon>Batillariidae</taxon>
        <taxon>Batillaria</taxon>
    </lineage>
</organism>
<evidence type="ECO:0008006" key="9">
    <source>
        <dbReference type="Google" id="ProtNLM"/>
    </source>
</evidence>
<evidence type="ECO:0000256" key="2">
    <source>
        <dbReference type="ARBA" id="ARBA00022676"/>
    </source>
</evidence>
<dbReference type="CDD" id="cd03784">
    <property type="entry name" value="GT1_Gtf-like"/>
    <property type="match status" value="1"/>
</dbReference>
<keyword evidence="5" id="KW-1133">Transmembrane helix</keyword>
<sequence length="583" mass="65973">MTSSEEGLLSMVHVLALGAALLLLAPCLTCGPRAADAKRVVMIPNPLTSHTKYHTNVARALHKRGHQVWVTMPDYLVQKGQLDVTNFTVIEYNATVNVEETAMNNSRGSYFNGEGEDLIMLIGLIKGYCDTMLRNETFYEQIKSLKPDLIVIDNLPQTKMLAVLPYKMGVPFAFLGSVYQPLDQRIPFSPAVMPLQIFKVTDRLTFFQRVVTVLIAIGWSLADPFVYTDAVARYAPDRPYISADMLIAHAEIWLVEMDHILDYPRPTMPNIKLIGGTATGPAKPLKGRFKEFVEDAPNGVAIVSFGSYVLDVPTEISDKLWKVFSQLPYKIIFRSNLTSPDPDKILTSPWIPQNDLLGNPKTKVFVSHCGKNGQYEALYHAVPVVATPIFGDQPYNAERMRVKGFAEVMDLRDSTADEMVETIMEVSGNPKYKENIAAASRLFRQQYHVPMEEAAFWLEHVMEYGGAYMRSSGHDMPLYQFMLIDVIAFIVGCALTIIAMILGTLYLFWRFACTRERRDYVLLIVMDEKSLFTAKKRLHRVCRKAIRASKKSFLAVSKVFMIHRCQNADCRDRKSYTRKIEFA</sequence>
<keyword evidence="8" id="KW-1185">Reference proteome</keyword>
<dbReference type="Pfam" id="PF00201">
    <property type="entry name" value="UDPGT"/>
    <property type="match status" value="1"/>
</dbReference>
<dbReference type="InterPro" id="IPR035595">
    <property type="entry name" value="UDP_glycos_trans_CS"/>
</dbReference>
<dbReference type="SUPFAM" id="SSF53756">
    <property type="entry name" value="UDP-Glycosyltransferase/glycogen phosphorylase"/>
    <property type="match status" value="1"/>
</dbReference>
<name>A0ABD0M6L8_9CAEN</name>
<feature type="chain" id="PRO_5044821456" description="UDP-glycosyltransferases domain-containing protein" evidence="6">
    <location>
        <begin position="38"/>
        <end position="583"/>
    </location>
</feature>
<keyword evidence="3 4" id="KW-0808">Transferase</keyword>
<evidence type="ECO:0000256" key="4">
    <source>
        <dbReference type="RuleBase" id="RU003718"/>
    </source>
</evidence>
<dbReference type="AlphaFoldDB" id="A0ABD0M6L8"/>
<evidence type="ECO:0000313" key="7">
    <source>
        <dbReference type="EMBL" id="KAK7507604.1"/>
    </source>
</evidence>
<keyword evidence="2 4" id="KW-0328">Glycosyltransferase</keyword>